<reference evidence="1" key="1">
    <citation type="submission" date="2016-04" db="EMBL/GenBank/DDBJ databases">
        <authorList>
            <person name="Evans L.H."/>
            <person name="Alamgir A."/>
            <person name="Owens N."/>
            <person name="Weber N.D."/>
            <person name="Virtaneva K."/>
            <person name="Barbian K."/>
            <person name="Babar A."/>
            <person name="Rosenke K."/>
        </authorList>
    </citation>
    <scope>NUCLEOTIDE SEQUENCE</scope>
    <source>
        <strain evidence="1">Nono1</strain>
    </source>
</reference>
<gene>
    <name evidence="1" type="ORF">BN4615_P10922</name>
</gene>
<dbReference type="AlphaFoldDB" id="A0A1M4BKV9"/>
<sequence length="268" mass="28853">MTYAFGAGVRLDTTVTNTSGTPADPVSIEVSILLPDGTVSGPHTPVHDGTGLYHYDYLPAQAGRYIARWVTATPTGADEEAFDVAPLWGEAGVLSLREAKKQLNIDADDTTDDDEIQGYIRSITRPCERVVGSLVRRTVVEKHEGGYAVALNAPPVLEVVSVEAILTGGDGQDVADLDVDGPTGIVQRTDGCYMRGPLRWTYTAGRTEILAHVNLAARIILQHLWDTQRGTMGGGRGFANDEVWDPRFGFSIPRRAQELLGDQPPGIA</sequence>
<dbReference type="EMBL" id="LT559120">
    <property type="protein sequence ID" value="SAP16259.1"/>
    <property type="molecule type" value="Genomic_DNA"/>
</dbReference>
<organism evidence="1">
    <name type="scientific">Nonomuraea gerenzanensis</name>
    <dbReference type="NCBI Taxonomy" id="93944"/>
    <lineage>
        <taxon>Bacteria</taxon>
        <taxon>Bacillati</taxon>
        <taxon>Actinomycetota</taxon>
        <taxon>Actinomycetes</taxon>
        <taxon>Streptosporangiales</taxon>
        <taxon>Streptosporangiaceae</taxon>
        <taxon>Nonomuraea</taxon>
    </lineage>
</organism>
<dbReference type="RefSeq" id="WP_225267172.1">
    <property type="nucleotide sequence ID" value="NZ_CP084058.1"/>
</dbReference>
<proteinExistence type="predicted"/>
<dbReference type="Gene3D" id="1.10.3230.30">
    <property type="entry name" value="Phage gp6-like head-tail connector protein"/>
    <property type="match status" value="1"/>
</dbReference>
<protein>
    <submittedName>
        <fullName evidence="1">Uncharacterized protein</fullName>
    </submittedName>
</protein>
<name>A0A1M4BKV9_9ACTN</name>
<accession>A0A1M4BKV9</accession>
<evidence type="ECO:0000313" key="1">
    <source>
        <dbReference type="EMBL" id="SAP16259.1"/>
    </source>
</evidence>